<dbReference type="InterPro" id="IPR016039">
    <property type="entry name" value="Thiolase-like"/>
</dbReference>
<dbReference type="Proteomes" id="UP000589036">
    <property type="component" value="Unassembled WGS sequence"/>
</dbReference>
<dbReference type="RefSeq" id="WP_179646054.1">
    <property type="nucleotide sequence ID" value="NZ_BAAAYY010000044.1"/>
</dbReference>
<dbReference type="EMBL" id="JACCCC010000001">
    <property type="protein sequence ID" value="NYE50597.1"/>
    <property type="molecule type" value="Genomic_DNA"/>
</dbReference>
<keyword evidence="3" id="KW-1185">Reference proteome</keyword>
<dbReference type="AlphaFoldDB" id="A0A852U4R2"/>
<comment type="caution">
    <text evidence="2">The sequence shown here is derived from an EMBL/GenBank/DDBJ whole genome shotgun (WGS) entry which is preliminary data.</text>
</comment>
<name>A0A852U4R2_9ACTN</name>
<sequence length="272" mass="28359">MGTTPVLRSASAVVSPESAPPSDDTALLEYYRDLVEPFGGVVDEEGVRAGTRVAHSDLVDHLVGPQDRERAPGLIVLTHALPDLHPFTAVAPYLNMLLGGTASSFGISQQGISAPFTALRVVSAFQRAGRCDRAVVAVLEQSTLPTPHPGVPADGLIDSGVLLEFGAGEGPGLNGVEAVGPPHSPASRLYGIAAADPEGTLLVVGPSVGAEGVADAAGCHRARSDTYCTGVWLALAQEWRSWAERYRRIVLCDTDPVSGRSHLAVFDSPARN</sequence>
<feature type="region of interest" description="Disordered" evidence="1">
    <location>
        <begin position="1"/>
        <end position="22"/>
    </location>
</feature>
<reference evidence="2 3" key="1">
    <citation type="submission" date="2020-07" db="EMBL/GenBank/DDBJ databases">
        <title>Sequencing the genomes of 1000 actinobacteria strains.</title>
        <authorList>
            <person name="Klenk H.-P."/>
        </authorList>
    </citation>
    <scope>NUCLEOTIDE SEQUENCE [LARGE SCALE GENOMIC DNA]</scope>
    <source>
        <strain evidence="2 3">CXB654</strain>
    </source>
</reference>
<dbReference type="Gene3D" id="3.40.47.10">
    <property type="match status" value="1"/>
</dbReference>
<organism evidence="2 3">
    <name type="scientific">Spinactinospora alkalitolerans</name>
    <dbReference type="NCBI Taxonomy" id="687207"/>
    <lineage>
        <taxon>Bacteria</taxon>
        <taxon>Bacillati</taxon>
        <taxon>Actinomycetota</taxon>
        <taxon>Actinomycetes</taxon>
        <taxon>Streptosporangiales</taxon>
        <taxon>Nocardiopsidaceae</taxon>
        <taxon>Spinactinospora</taxon>
    </lineage>
</organism>
<proteinExistence type="predicted"/>
<feature type="compositionally biased region" description="Low complexity" evidence="1">
    <location>
        <begin position="9"/>
        <end position="22"/>
    </location>
</feature>
<accession>A0A852U4R2</accession>
<evidence type="ECO:0000256" key="1">
    <source>
        <dbReference type="SAM" id="MobiDB-lite"/>
    </source>
</evidence>
<evidence type="ECO:0000313" key="3">
    <source>
        <dbReference type="Proteomes" id="UP000589036"/>
    </source>
</evidence>
<gene>
    <name evidence="2" type="ORF">HDA32_005717</name>
</gene>
<dbReference type="GO" id="GO:0016746">
    <property type="term" value="F:acyltransferase activity"/>
    <property type="evidence" value="ECO:0007669"/>
    <property type="project" value="InterPro"/>
</dbReference>
<protein>
    <recommendedName>
        <fullName evidence="4">Beta-ketoacyl synthase N-terminal domain-containing protein</fullName>
    </recommendedName>
</protein>
<dbReference type="SUPFAM" id="SSF53901">
    <property type="entry name" value="Thiolase-like"/>
    <property type="match status" value="1"/>
</dbReference>
<evidence type="ECO:0008006" key="4">
    <source>
        <dbReference type="Google" id="ProtNLM"/>
    </source>
</evidence>
<evidence type="ECO:0000313" key="2">
    <source>
        <dbReference type="EMBL" id="NYE50597.1"/>
    </source>
</evidence>